<comment type="similarity">
    <text evidence="1">Belongs to the helicase family.</text>
</comment>
<comment type="cofactor">
    <cofactor evidence="1">
        <name>Mg(2+)</name>
        <dbReference type="ChEBI" id="CHEBI:18420"/>
    </cofactor>
</comment>
<dbReference type="SMART" id="SM00382">
    <property type="entry name" value="AAA"/>
    <property type="match status" value="1"/>
</dbReference>
<sequence>MNDSLSSNRKRSASPGRESERQQRPRQDGGADKTAVAQECHCTPKTWWQGWTRDDVQTFVCCYQKEMQGVKEANPGLDRDALFNLQNQELMRLVKRDVVGHYKKLMMSKVKKQKPKEEKVRKKSEAPHPTTTGQQMTKTQQAARQLTPSGMETQLPLSPESSSNCSYKETDCSDSPDSPVTLTDEQQAIFDKVKEGQSLMFTGPAGTGKSMLIKEIKKWCSRNKINCALTAPTGLAAMNINGQTIYRWAGLGLMKNNLLDSLQNLTKNRMAIYNWYETDLLIIDEASQISASTFDKIDTIARHIRADRSKFAEGGSWAKNFAPQGYKENNAPCGKDLMDVPFGGMQVVCVGDFFQIAPICDRVKQPEGNSSKQVADTNKNKNKKRVKGPDYIFKSAAFQELFEYNKFCLTVSKRQEQGSEFSNMLEALRKYSGDRADGAIIKKYFDQFVGSHDGKEAVYLTGTNKKVSAINADNLDRLAGPEVAFIAYDYRNKKYGKSEIDALFKKKIRAEDVIMLKPGAQIIFLKNNPHLGLVNGHLGRVAFLMAMSLYQKYHYDFDVLYPLYNYFRGTNIDIKTLDNEPPKDIEKVIGITFQHPWCYYRDALVAIDGSYKTEAHAQKQNYDGMTIIPANPSLNTCLEVVIKVGDNQGPQSNKFFLVSTNEFEELDYSKPNSSKRKFEIAAERKYPVICRRTQLPLSLSWALTIHKAQGQTLRRTMVDMESIDSGQTYVALSRVRAPEDLRLVSFKLPLKLTDVSVHEFDKTLKNVLE</sequence>
<dbReference type="EC" id="5.6.2.3" evidence="1"/>
<dbReference type="InterPro" id="IPR051055">
    <property type="entry name" value="PIF1_helicase"/>
</dbReference>
<gene>
    <name evidence="4" type="ORF">YALI1_A04178g</name>
</gene>
<accession>A0A1H6PX69</accession>
<dbReference type="KEGG" id="yli:2906212"/>
<feature type="domain" description="AAA+ ATPase" evidence="3">
    <location>
        <begin position="195"/>
        <end position="316"/>
    </location>
</feature>
<dbReference type="InterPro" id="IPR027417">
    <property type="entry name" value="P-loop_NTPase"/>
</dbReference>
<dbReference type="Proteomes" id="UP000182444">
    <property type="component" value="Chromosome 1A"/>
</dbReference>
<dbReference type="VEuPathDB" id="FungiDB:YALI0_A03927g"/>
<dbReference type="RefSeq" id="XP_499742.1">
    <property type="nucleotide sequence ID" value="XM_499742.3"/>
</dbReference>
<organism evidence="4 5">
    <name type="scientific">Yarrowia lipolytica</name>
    <name type="common">Candida lipolytica</name>
    <dbReference type="NCBI Taxonomy" id="4952"/>
    <lineage>
        <taxon>Eukaryota</taxon>
        <taxon>Fungi</taxon>
        <taxon>Dikarya</taxon>
        <taxon>Ascomycota</taxon>
        <taxon>Saccharomycotina</taxon>
        <taxon>Dipodascomycetes</taxon>
        <taxon>Dipodascales</taxon>
        <taxon>Dipodascales incertae sedis</taxon>
        <taxon>Yarrowia</taxon>
    </lineage>
</organism>
<keyword evidence="1" id="KW-0227">DNA damage</keyword>
<keyword evidence="1" id="KW-0378">Hydrolase</keyword>
<evidence type="ECO:0000259" key="3">
    <source>
        <dbReference type="SMART" id="SM00382"/>
    </source>
</evidence>
<comment type="catalytic activity">
    <reaction evidence="1">
        <text>ATP + H2O = ADP + phosphate + H(+)</text>
        <dbReference type="Rhea" id="RHEA:13065"/>
        <dbReference type="ChEBI" id="CHEBI:15377"/>
        <dbReference type="ChEBI" id="CHEBI:15378"/>
        <dbReference type="ChEBI" id="CHEBI:30616"/>
        <dbReference type="ChEBI" id="CHEBI:43474"/>
        <dbReference type="ChEBI" id="CHEBI:456216"/>
        <dbReference type="EC" id="5.6.2.3"/>
    </reaction>
</comment>
<evidence type="ECO:0000256" key="2">
    <source>
        <dbReference type="SAM" id="MobiDB-lite"/>
    </source>
</evidence>
<keyword evidence="1" id="KW-0067">ATP-binding</keyword>
<feature type="compositionally biased region" description="Low complexity" evidence="2">
    <location>
        <begin position="130"/>
        <end position="141"/>
    </location>
</feature>
<dbReference type="OrthoDB" id="432234at2759"/>
<evidence type="ECO:0000313" key="4">
    <source>
        <dbReference type="EMBL" id="AOW00235.1"/>
    </source>
</evidence>
<feature type="compositionally biased region" description="Basic and acidic residues" evidence="2">
    <location>
        <begin position="115"/>
        <end position="126"/>
    </location>
</feature>
<dbReference type="AlphaFoldDB" id="A0A1H6PX69"/>
<dbReference type="eggNOG" id="KOG0987">
    <property type="taxonomic scope" value="Eukaryota"/>
</dbReference>
<evidence type="ECO:0000313" key="5">
    <source>
        <dbReference type="Proteomes" id="UP000182444"/>
    </source>
</evidence>
<dbReference type="InterPro" id="IPR010285">
    <property type="entry name" value="DNA_helicase_pif1-like_DEAD"/>
</dbReference>
<feature type="region of interest" description="Disordered" evidence="2">
    <location>
        <begin position="109"/>
        <end position="181"/>
    </location>
</feature>
<dbReference type="Pfam" id="PF05970">
    <property type="entry name" value="PIF1"/>
    <property type="match status" value="1"/>
</dbReference>
<dbReference type="InterPro" id="IPR003593">
    <property type="entry name" value="AAA+_ATPase"/>
</dbReference>
<dbReference type="EMBL" id="CP017553">
    <property type="protein sequence ID" value="AOW00235.1"/>
    <property type="molecule type" value="Genomic_DNA"/>
</dbReference>
<feature type="region of interest" description="Disordered" evidence="2">
    <location>
        <begin position="1"/>
        <end position="34"/>
    </location>
</feature>
<dbReference type="GO" id="GO:0043139">
    <property type="term" value="F:5'-3' DNA helicase activity"/>
    <property type="evidence" value="ECO:0007669"/>
    <property type="project" value="UniProtKB-EC"/>
</dbReference>
<evidence type="ECO:0000256" key="1">
    <source>
        <dbReference type="RuleBase" id="RU363044"/>
    </source>
</evidence>
<keyword evidence="1" id="KW-0347">Helicase</keyword>
<keyword evidence="1" id="KW-0234">DNA repair</keyword>
<feature type="compositionally biased region" description="Polar residues" evidence="2">
    <location>
        <begin position="142"/>
        <end position="181"/>
    </location>
</feature>
<dbReference type="GO" id="GO:0006310">
    <property type="term" value="P:DNA recombination"/>
    <property type="evidence" value="ECO:0007669"/>
    <property type="project" value="UniProtKB-KW"/>
</dbReference>
<keyword evidence="1" id="KW-0233">DNA recombination</keyword>
<dbReference type="GO" id="GO:0000723">
    <property type="term" value="P:telomere maintenance"/>
    <property type="evidence" value="ECO:0007669"/>
    <property type="project" value="InterPro"/>
</dbReference>
<reference evidence="4 5" key="1">
    <citation type="journal article" date="2016" name="PLoS ONE">
        <title>Sequence Assembly of Yarrowia lipolytica Strain W29/CLIB89 Shows Transposable Element Diversity.</title>
        <authorList>
            <person name="Magnan C."/>
            <person name="Yu J."/>
            <person name="Chang I."/>
            <person name="Jahn E."/>
            <person name="Kanomata Y."/>
            <person name="Wu J."/>
            <person name="Zeller M."/>
            <person name="Oakes M."/>
            <person name="Baldi P."/>
            <person name="Sandmeyer S."/>
        </authorList>
    </citation>
    <scope>NUCLEOTIDE SEQUENCE [LARGE SCALE GENOMIC DNA]</scope>
    <source>
        <strain evidence="5">CLIB89(W29)</strain>
    </source>
</reference>
<dbReference type="GeneID" id="2906212"/>
<dbReference type="PANTHER" id="PTHR47642:SF7">
    <property type="entry name" value="ATP-DEPENDENT DNA HELICASE PIF1"/>
    <property type="match status" value="1"/>
</dbReference>
<keyword evidence="1" id="KW-0547">Nucleotide-binding</keyword>
<dbReference type="Gene3D" id="3.40.50.300">
    <property type="entry name" value="P-loop containing nucleotide triphosphate hydrolases"/>
    <property type="match status" value="1"/>
</dbReference>
<name>A0A1H6PX69_YARLL</name>
<dbReference type="GO" id="GO:0006281">
    <property type="term" value="P:DNA repair"/>
    <property type="evidence" value="ECO:0007669"/>
    <property type="project" value="UniProtKB-KW"/>
</dbReference>
<dbReference type="GO" id="GO:0005524">
    <property type="term" value="F:ATP binding"/>
    <property type="evidence" value="ECO:0007669"/>
    <property type="project" value="UniProtKB-KW"/>
</dbReference>
<dbReference type="PANTHER" id="PTHR47642">
    <property type="entry name" value="ATP-DEPENDENT DNA HELICASE"/>
    <property type="match status" value="1"/>
</dbReference>
<dbReference type="CDD" id="cd18809">
    <property type="entry name" value="SF1_C_RecD"/>
    <property type="match status" value="1"/>
</dbReference>
<feature type="compositionally biased region" description="Basic and acidic residues" evidence="2">
    <location>
        <begin position="17"/>
        <end position="31"/>
    </location>
</feature>
<dbReference type="VEuPathDB" id="FungiDB:YALI1_A04178g"/>
<proteinExistence type="inferred from homology"/>
<protein>
    <recommendedName>
        <fullName evidence="1">ATP-dependent DNA helicase</fullName>
        <ecNumber evidence="1">5.6.2.3</ecNumber>
    </recommendedName>
</protein>
<dbReference type="GO" id="GO:0016887">
    <property type="term" value="F:ATP hydrolysis activity"/>
    <property type="evidence" value="ECO:0007669"/>
    <property type="project" value="RHEA"/>
</dbReference>
<dbReference type="SUPFAM" id="SSF52540">
    <property type="entry name" value="P-loop containing nucleoside triphosphate hydrolases"/>
    <property type="match status" value="2"/>
</dbReference>